<protein>
    <submittedName>
        <fullName evidence="5">AraC family transcriptional regulator</fullName>
    </submittedName>
</protein>
<dbReference type="PANTHER" id="PTHR46796:SF2">
    <property type="entry name" value="TRANSCRIPTIONAL REGULATORY PROTEIN"/>
    <property type="match status" value="1"/>
</dbReference>
<dbReference type="InterPro" id="IPR018060">
    <property type="entry name" value="HTH_AraC"/>
</dbReference>
<dbReference type="InterPro" id="IPR009057">
    <property type="entry name" value="Homeodomain-like_sf"/>
</dbReference>
<evidence type="ECO:0000256" key="3">
    <source>
        <dbReference type="ARBA" id="ARBA00023163"/>
    </source>
</evidence>
<organism evidence="5 6">
    <name type="scientific">Mycolicibacterium hodleri</name>
    <dbReference type="NCBI Taxonomy" id="49897"/>
    <lineage>
        <taxon>Bacteria</taxon>
        <taxon>Bacillati</taxon>
        <taxon>Actinomycetota</taxon>
        <taxon>Actinomycetes</taxon>
        <taxon>Mycobacteriales</taxon>
        <taxon>Mycobacteriaceae</taxon>
        <taxon>Mycolicibacterium</taxon>
    </lineage>
</organism>
<keyword evidence="1" id="KW-0805">Transcription regulation</keyword>
<dbReference type="Proteomes" id="UP000320095">
    <property type="component" value="Unassembled WGS sequence"/>
</dbReference>
<evidence type="ECO:0000313" key="6">
    <source>
        <dbReference type="Proteomes" id="UP000320095"/>
    </source>
</evidence>
<dbReference type="Gene3D" id="1.10.10.60">
    <property type="entry name" value="Homeodomain-like"/>
    <property type="match status" value="1"/>
</dbReference>
<feature type="domain" description="HTH araC/xylS-type" evidence="4">
    <location>
        <begin position="199"/>
        <end position="297"/>
    </location>
</feature>
<dbReference type="SUPFAM" id="SSF46689">
    <property type="entry name" value="Homeodomain-like"/>
    <property type="match status" value="2"/>
</dbReference>
<name>A0A502EED7_9MYCO</name>
<evidence type="ECO:0000313" key="5">
    <source>
        <dbReference type="EMBL" id="TPG36038.1"/>
    </source>
</evidence>
<dbReference type="EMBL" id="RCZG01000002">
    <property type="protein sequence ID" value="TPG36038.1"/>
    <property type="molecule type" value="Genomic_DNA"/>
</dbReference>
<dbReference type="SMART" id="SM00342">
    <property type="entry name" value="HTH_ARAC"/>
    <property type="match status" value="1"/>
</dbReference>
<proteinExistence type="predicted"/>
<gene>
    <name evidence="5" type="ORF">EAH80_08510</name>
</gene>
<reference evidence="5 6" key="1">
    <citation type="journal article" date="2019" name="Environ. Microbiol.">
        <title>Species interactions and distinct microbial communities in high Arctic permafrost affected cryosols are associated with the CH4 and CO2 gas fluxes.</title>
        <authorList>
            <person name="Altshuler I."/>
            <person name="Hamel J."/>
            <person name="Turney S."/>
            <person name="Magnuson E."/>
            <person name="Levesque R."/>
            <person name="Greer C."/>
            <person name="Whyte L.G."/>
        </authorList>
    </citation>
    <scope>NUCLEOTIDE SEQUENCE [LARGE SCALE GENOMIC DNA]</scope>
    <source>
        <strain evidence="5 6">S5.20</strain>
    </source>
</reference>
<dbReference type="InterPro" id="IPR050204">
    <property type="entry name" value="AraC_XylS_family_regulators"/>
</dbReference>
<sequence length="302" mass="33101">MADVFHDPALHDPRARAPAATAWYTRQVTADYPAMPTGLPFSTSRVLYAAGEYAHPPTGLIQLRLVRRGSSFADLDLGLGLHRVFTRPGDLLLSLPDRPTAFRIEDGRELTLLQVAPPYAITLLRQCGGGGLDDLTPLLRRPVRDPLIAEVIRRLETDVDASAPSRTWAVGVVFDNLLRLARESAATSRNARLSDEEVRTLVSLVNASLDESWPVQRIADEAGLPRRTFAAAFKAATGVPVHQYVVRLRCEFATELLRSTDLSIASIALQAGFASQAHLTRVVNRLMRTTPGQIRAHAESTE</sequence>
<dbReference type="GO" id="GO:0043565">
    <property type="term" value="F:sequence-specific DNA binding"/>
    <property type="evidence" value="ECO:0007669"/>
    <property type="project" value="InterPro"/>
</dbReference>
<dbReference type="AlphaFoldDB" id="A0A502EED7"/>
<evidence type="ECO:0000259" key="4">
    <source>
        <dbReference type="PROSITE" id="PS01124"/>
    </source>
</evidence>
<dbReference type="PANTHER" id="PTHR46796">
    <property type="entry name" value="HTH-TYPE TRANSCRIPTIONAL ACTIVATOR RHAS-RELATED"/>
    <property type="match status" value="1"/>
</dbReference>
<keyword evidence="3" id="KW-0804">Transcription</keyword>
<accession>A0A502EED7</accession>
<dbReference type="PROSITE" id="PS01124">
    <property type="entry name" value="HTH_ARAC_FAMILY_2"/>
    <property type="match status" value="1"/>
</dbReference>
<evidence type="ECO:0000256" key="2">
    <source>
        <dbReference type="ARBA" id="ARBA00023125"/>
    </source>
</evidence>
<keyword evidence="6" id="KW-1185">Reference proteome</keyword>
<evidence type="ECO:0000256" key="1">
    <source>
        <dbReference type="ARBA" id="ARBA00023015"/>
    </source>
</evidence>
<dbReference type="Pfam" id="PF12833">
    <property type="entry name" value="HTH_18"/>
    <property type="match status" value="1"/>
</dbReference>
<dbReference type="GO" id="GO:0003700">
    <property type="term" value="F:DNA-binding transcription factor activity"/>
    <property type="evidence" value="ECO:0007669"/>
    <property type="project" value="InterPro"/>
</dbReference>
<keyword evidence="2" id="KW-0238">DNA-binding</keyword>
<comment type="caution">
    <text evidence="5">The sequence shown here is derived from an EMBL/GenBank/DDBJ whole genome shotgun (WGS) entry which is preliminary data.</text>
</comment>